<dbReference type="SUPFAM" id="SSF56801">
    <property type="entry name" value="Acetyl-CoA synthetase-like"/>
    <property type="match status" value="1"/>
</dbReference>
<dbReference type="InterPro" id="IPR036736">
    <property type="entry name" value="ACP-like_sf"/>
</dbReference>
<dbReference type="Gene3D" id="3.30.559.30">
    <property type="entry name" value="Nonribosomal peptide synthetase, condensation domain"/>
    <property type="match status" value="1"/>
</dbReference>
<dbReference type="SUPFAM" id="SSF52777">
    <property type="entry name" value="CoA-dependent acyltransferases"/>
    <property type="match status" value="2"/>
</dbReference>
<comment type="caution">
    <text evidence="2">The sequence shown here is derived from an EMBL/GenBank/DDBJ whole genome shotgun (WGS) entry which is preliminary data.</text>
</comment>
<feature type="domain" description="Carrier" evidence="1">
    <location>
        <begin position="1008"/>
        <end position="1083"/>
    </location>
</feature>
<dbReference type="SUPFAM" id="SSF53474">
    <property type="entry name" value="alpha/beta-Hydrolases"/>
    <property type="match status" value="1"/>
</dbReference>
<dbReference type="InterPro" id="IPR029058">
    <property type="entry name" value="AB_hydrolase_fold"/>
</dbReference>
<proteinExistence type="predicted"/>
<dbReference type="Pfam" id="PF00975">
    <property type="entry name" value="Thioesterase"/>
    <property type="match status" value="1"/>
</dbReference>
<protein>
    <submittedName>
        <fullName evidence="2">Amino acid adenylation domain-containing protein</fullName>
    </submittedName>
</protein>
<dbReference type="PROSITE" id="PS00455">
    <property type="entry name" value="AMP_BINDING"/>
    <property type="match status" value="1"/>
</dbReference>
<dbReference type="PROSITE" id="PS50075">
    <property type="entry name" value="CARRIER"/>
    <property type="match status" value="1"/>
</dbReference>
<dbReference type="InterPro" id="IPR000873">
    <property type="entry name" value="AMP-dep_synth/lig_dom"/>
</dbReference>
<evidence type="ECO:0000313" key="3">
    <source>
        <dbReference type="Proteomes" id="UP000199663"/>
    </source>
</evidence>
<dbReference type="InterPro" id="IPR020459">
    <property type="entry name" value="AMP-binding"/>
</dbReference>
<dbReference type="NCBIfam" id="TIGR01733">
    <property type="entry name" value="AA-adenyl-dom"/>
    <property type="match status" value="1"/>
</dbReference>
<name>A0A1H3SZ71_9BACT</name>
<dbReference type="InterPro" id="IPR020845">
    <property type="entry name" value="AMP-binding_CS"/>
</dbReference>
<accession>A0A1H3SZ71</accession>
<dbReference type="InterPro" id="IPR010071">
    <property type="entry name" value="AA_adenyl_dom"/>
</dbReference>
<dbReference type="InterPro" id="IPR023213">
    <property type="entry name" value="CAT-like_dom_sf"/>
</dbReference>
<dbReference type="InterPro" id="IPR045851">
    <property type="entry name" value="AMP-bd_C_sf"/>
</dbReference>
<dbReference type="InterPro" id="IPR009081">
    <property type="entry name" value="PP-bd_ACP"/>
</dbReference>
<dbReference type="Gene3D" id="3.40.50.980">
    <property type="match status" value="2"/>
</dbReference>
<evidence type="ECO:0000259" key="1">
    <source>
        <dbReference type="PROSITE" id="PS50075"/>
    </source>
</evidence>
<gene>
    <name evidence="2" type="ORF">SAMN05444412_11455</name>
</gene>
<dbReference type="Pfam" id="PF00550">
    <property type="entry name" value="PP-binding"/>
    <property type="match status" value="1"/>
</dbReference>
<dbReference type="SUPFAM" id="SSF47336">
    <property type="entry name" value="ACP-like"/>
    <property type="match status" value="1"/>
</dbReference>
<dbReference type="Pfam" id="PF00501">
    <property type="entry name" value="AMP-binding"/>
    <property type="match status" value="1"/>
</dbReference>
<sequence>MENDIFLESVDFNPFPEKEIEKIVGMVDAQKEMWLSAVVDGVESNLSYNESISLDLKGDLDIPVLQASFDELVRRHESLRMTFSGDGKTSIIYDFVSPDYLFEDLSQLPEVDKDLRLKHYLDKAVTTPFDLKEGPLLRIDLLKLEGQHHFMLITAHHLVCDGWSIGVIVLELSTIYSQLVQGLEPVLAPADSYSEYAETMLEYKGSEEFNQTEGYWIELFKGKVPGIEIPIDFPRPEVRTLNGHRLDFELPPGLVTACRKTGVMAKTSLVNTLLCGFEIFLHKLTGQRQMVLGLPVAGQSISGNFSLVGHAVHLLAVPSEVNPDLSFLDYLKKRKTELLDNYDHAKYSSGNLLPHLNIPRDISKILLIPVVFNIDMGMDQGVAFHGLNHTLITNPRKYEYFEIFLNITEIKGRLILEWTYNSDLFKPSTIEEMMRDYQDILSLLTDTPETLIKEVDLVQNEFLKRIQPWNETYLEYPKDKIFTDYISEQSKRQAIKIAVRSMGSEISYRELEEKSNQVSHYLVAMGIKKGDVVGICVDRSVELLISLLGIIKSGAAYLPLDPVYPKDRIEFMVEDASCKYFLVSERLKDQYQNNSPMIILEEMMTSMSGFPGFTSGIDIKGEDLAYVIYTSGSTGQPKGVQVSHQNLMNFLLSMQIAPGISQEDQLLAVTTVSFDIAGLELFLPLISGAKVVLADAETSKDGRRLVELIERERITMMQATPATWRMMLHSSWKKHLPIKVLCGGEALPQDLALELFQNADSLWNVYGPTETTIWSLVKEIKDPNGPITIGRPIHNTQVYVVDKYGHLLPAGNVGEIWIGGDGVSKGYLNRPLLTKEKFVPNDFEPSKSEYLYRTGDLGKFQPNGELVCLGRVDHQVKIRGYRIELGEIENKINQFPEIEGAIVIAREDNPGDKRLAAYVVLKEDESLFMMDQNNLSDTAVMTREEPVLTKEKILVWKETLKTRLPNYMIPNDWVALWEFPMTDNNKIDRNSLPIPLRNVFWDETEENLPQTPNQILVAGIWSKVLGVSDVRLWDDFFELGGHSLLAVRVMAELAEETGLNLPLNTLIINSTLENFAAVLDRQDQKDQDWSSLVPIKKSGKKAPIYLIHGAGSHVSPFFNLAKNLDEDQPVYGLQAKGLNGIDEPLQSIKEMAAHYIQEIVTHNPHGPYHIGGQSFGAYVAFEMARQMKASGLDIQKVILFDVSAYQEDFEELSSWERMKKEVGYEFQKRYMDIELLVKSPSTLRRLKTSSLERKTRALKRFLGIDAMDGEGKLFHVIEKIRRINHKAMDDYELAPYNGDIILFKAKIKTFYDTDMEYYGWKPYVKEVHTVEMEGDHNSMFEDPELVKILGRKLQEVLDKDIEMNIS</sequence>
<dbReference type="PANTHER" id="PTHR45527">
    <property type="entry name" value="NONRIBOSOMAL PEPTIDE SYNTHETASE"/>
    <property type="match status" value="1"/>
</dbReference>
<dbReference type="Proteomes" id="UP000199663">
    <property type="component" value="Unassembled WGS sequence"/>
</dbReference>
<dbReference type="PANTHER" id="PTHR45527:SF1">
    <property type="entry name" value="FATTY ACID SYNTHASE"/>
    <property type="match status" value="1"/>
</dbReference>
<dbReference type="Gene3D" id="2.30.38.10">
    <property type="entry name" value="Luciferase, Domain 3"/>
    <property type="match status" value="1"/>
</dbReference>
<keyword evidence="3" id="KW-1185">Reference proteome</keyword>
<dbReference type="Gene3D" id="3.40.50.1820">
    <property type="entry name" value="alpha/beta hydrolase"/>
    <property type="match status" value="1"/>
</dbReference>
<dbReference type="InterPro" id="IPR001031">
    <property type="entry name" value="Thioesterase"/>
</dbReference>
<dbReference type="Pfam" id="PF00668">
    <property type="entry name" value="Condensation"/>
    <property type="match status" value="1"/>
</dbReference>
<dbReference type="EMBL" id="FNQC01000014">
    <property type="protein sequence ID" value="SDZ42987.1"/>
    <property type="molecule type" value="Genomic_DNA"/>
</dbReference>
<evidence type="ECO:0000313" key="2">
    <source>
        <dbReference type="EMBL" id="SDZ42987.1"/>
    </source>
</evidence>
<organism evidence="2 3">
    <name type="scientific">Rhodonellum ikkaensis</name>
    <dbReference type="NCBI Taxonomy" id="336829"/>
    <lineage>
        <taxon>Bacteria</taxon>
        <taxon>Pseudomonadati</taxon>
        <taxon>Bacteroidota</taxon>
        <taxon>Cytophagia</taxon>
        <taxon>Cytophagales</taxon>
        <taxon>Cytophagaceae</taxon>
        <taxon>Rhodonellum</taxon>
    </lineage>
</organism>
<dbReference type="InterPro" id="IPR001242">
    <property type="entry name" value="Condensation_dom"/>
</dbReference>
<dbReference type="CDD" id="cd19531">
    <property type="entry name" value="LCL_NRPS-like"/>
    <property type="match status" value="1"/>
</dbReference>
<dbReference type="Gene3D" id="1.10.1200.10">
    <property type="entry name" value="ACP-like"/>
    <property type="match status" value="1"/>
</dbReference>
<dbReference type="Gene3D" id="3.30.559.10">
    <property type="entry name" value="Chloramphenicol acetyltransferase-like domain"/>
    <property type="match status" value="1"/>
</dbReference>
<dbReference type="RefSeq" id="WP_019599222.1">
    <property type="nucleotide sequence ID" value="NZ_FNQC01000014.1"/>
</dbReference>
<dbReference type="Gene3D" id="3.30.300.30">
    <property type="match status" value="1"/>
</dbReference>
<dbReference type="CDD" id="cd12116">
    <property type="entry name" value="A_NRPS_Ta1_like"/>
    <property type="match status" value="1"/>
</dbReference>
<dbReference type="PRINTS" id="PR00154">
    <property type="entry name" value="AMPBINDING"/>
</dbReference>
<reference evidence="2 3" key="1">
    <citation type="submission" date="2016-10" db="EMBL/GenBank/DDBJ databases">
        <authorList>
            <person name="Varghese N."/>
            <person name="Submissions S."/>
        </authorList>
    </citation>
    <scope>NUCLEOTIDE SEQUENCE [LARGE SCALE GENOMIC DNA]</scope>
    <source>
        <strain evidence="2 3">DSM 17997</strain>
    </source>
</reference>